<dbReference type="PANTHER" id="PTHR31917">
    <property type="entry name" value="AGENET DOMAIN-CONTAINING PROTEIN-RELATED"/>
    <property type="match status" value="1"/>
</dbReference>
<accession>A0A9R0V6F3</accession>
<dbReference type="OMA" id="WWSATIV"/>
<dbReference type="AlphaFoldDB" id="A0A9R0V6F3"/>
<evidence type="ECO:0000313" key="2">
    <source>
        <dbReference type="EMBL" id="VAH13936.1"/>
    </source>
</evidence>
<name>A0A9R0V6F3_TRITD</name>
<dbReference type="Pfam" id="PF05641">
    <property type="entry name" value="Agenet"/>
    <property type="match status" value="2"/>
</dbReference>
<dbReference type="Gramene" id="TRITD1Bv1G035190.5">
    <property type="protein sequence ID" value="TRITD1Bv1G035190.5"/>
    <property type="gene ID" value="TRITD1Bv1G035190"/>
</dbReference>
<dbReference type="InterPro" id="IPR008395">
    <property type="entry name" value="Agenet-like_dom"/>
</dbReference>
<feature type="domain" description="Agenet" evidence="1">
    <location>
        <begin position="241"/>
        <end position="297"/>
    </location>
</feature>
<feature type="domain" description="Agenet" evidence="1">
    <location>
        <begin position="14"/>
        <end position="79"/>
    </location>
</feature>
<dbReference type="EMBL" id="LT934112">
    <property type="protein sequence ID" value="VAH13936.1"/>
    <property type="molecule type" value="Genomic_DNA"/>
</dbReference>
<protein>
    <recommendedName>
        <fullName evidence="1">Agenet domain-containing protein</fullName>
    </recommendedName>
</protein>
<proteinExistence type="predicted"/>
<gene>
    <name evidence="2" type="ORF">TRITD_1Bv1G035190</name>
</gene>
<evidence type="ECO:0000313" key="3">
    <source>
        <dbReference type="Proteomes" id="UP000324705"/>
    </source>
</evidence>
<dbReference type="PANTHER" id="PTHR31917:SF156">
    <property type="entry name" value="DUF724 DOMAIN-CONTAINING PROTEIN 2"/>
    <property type="match status" value="1"/>
</dbReference>
<dbReference type="CDD" id="cd20406">
    <property type="entry name" value="Tudor_Agenet_AtDUF_rpt2_4"/>
    <property type="match status" value="1"/>
</dbReference>
<dbReference type="Proteomes" id="UP000324705">
    <property type="component" value="Chromosome 1B"/>
</dbReference>
<dbReference type="InterPro" id="IPR014002">
    <property type="entry name" value="Agenet_dom_plant"/>
</dbReference>
<keyword evidence="3" id="KW-1185">Reference proteome</keyword>
<evidence type="ECO:0000259" key="1">
    <source>
        <dbReference type="SMART" id="SM00743"/>
    </source>
</evidence>
<feature type="domain" description="Agenet" evidence="1">
    <location>
        <begin position="81"/>
        <end position="137"/>
    </location>
</feature>
<reference evidence="2 3" key="1">
    <citation type="submission" date="2017-09" db="EMBL/GenBank/DDBJ databases">
        <authorList>
            <consortium name="International Durum Wheat Genome Sequencing Consortium (IDWGSC)"/>
            <person name="Milanesi L."/>
        </authorList>
    </citation>
    <scope>NUCLEOTIDE SEQUENCE [LARGE SCALE GENOMIC DNA]</scope>
    <source>
        <strain evidence="3">cv. Svevo</strain>
    </source>
</reference>
<dbReference type="Gene3D" id="2.30.30.140">
    <property type="match status" value="2"/>
</dbReference>
<dbReference type="CDD" id="cd20405">
    <property type="entry name" value="Tudor_Agenet_AtDUF_rpt1_3"/>
    <property type="match status" value="1"/>
</dbReference>
<sequence>MPSIVLVMETSKRTPYAKGAQIEVARLEADSVVAWFPAIVAKTIWKNNILVEYPFWKGSERFNEIVDIKHIRPCPPRASVISFCINDDVEGFQDDGWWPGKITEIHPKLTYTFKLRTSGKKVQLHQNTLRLRYDWTDNQWKQVAQQFKLPTFLTIVAFLRPLAIFQNLSGTKFTGGDRVEVSSDEEGFHGAWFQGTVIKSVGHKFLVEYDALKDDDETTPLKETIGEEHIRPSPPAIPVTSGFKVLDEIDAYTNDGWWVGVISEVLSDQKYKVYFKAYKEQDEFELEQLRRHCDWVGGRWMQASPEPGIISTHERVASLVMMLAELKLCYAHGKASKSAVDGLSALPFPQQVS</sequence>
<organism evidence="2 3">
    <name type="scientific">Triticum turgidum subsp. durum</name>
    <name type="common">Durum wheat</name>
    <name type="synonym">Triticum durum</name>
    <dbReference type="NCBI Taxonomy" id="4567"/>
    <lineage>
        <taxon>Eukaryota</taxon>
        <taxon>Viridiplantae</taxon>
        <taxon>Streptophyta</taxon>
        <taxon>Embryophyta</taxon>
        <taxon>Tracheophyta</taxon>
        <taxon>Spermatophyta</taxon>
        <taxon>Magnoliopsida</taxon>
        <taxon>Liliopsida</taxon>
        <taxon>Poales</taxon>
        <taxon>Poaceae</taxon>
        <taxon>BOP clade</taxon>
        <taxon>Pooideae</taxon>
        <taxon>Triticodae</taxon>
        <taxon>Triticeae</taxon>
        <taxon>Triticinae</taxon>
        <taxon>Triticum</taxon>
    </lineage>
</organism>
<dbReference type="SMART" id="SM00743">
    <property type="entry name" value="Agenet"/>
    <property type="match status" value="4"/>
</dbReference>
<feature type="domain" description="Agenet" evidence="1">
    <location>
        <begin position="171"/>
        <end position="238"/>
    </location>
</feature>